<evidence type="ECO:0000256" key="4">
    <source>
        <dbReference type="ARBA" id="ARBA00022912"/>
    </source>
</evidence>
<evidence type="ECO:0000256" key="6">
    <source>
        <dbReference type="SAM" id="MobiDB-lite"/>
    </source>
</evidence>
<gene>
    <name evidence="8" type="ORF">AFUS01_LOCUS42987</name>
</gene>
<dbReference type="PROSITE" id="PS01032">
    <property type="entry name" value="PPM_1"/>
    <property type="match status" value="1"/>
</dbReference>
<feature type="region of interest" description="Disordered" evidence="6">
    <location>
        <begin position="669"/>
        <end position="705"/>
    </location>
</feature>
<proteinExistence type="inferred from homology"/>
<dbReference type="SMART" id="SM00332">
    <property type="entry name" value="PP2Cc"/>
    <property type="match status" value="1"/>
</dbReference>
<feature type="compositionally biased region" description="Basic and acidic residues" evidence="6">
    <location>
        <begin position="695"/>
        <end position="705"/>
    </location>
</feature>
<dbReference type="EC" id="3.1.3.16" evidence="1"/>
<feature type="region of interest" description="Disordered" evidence="6">
    <location>
        <begin position="178"/>
        <end position="469"/>
    </location>
</feature>
<dbReference type="InterPro" id="IPR001932">
    <property type="entry name" value="PPM-type_phosphatase-like_dom"/>
</dbReference>
<dbReference type="Pfam" id="PF00481">
    <property type="entry name" value="PP2C"/>
    <property type="match status" value="2"/>
</dbReference>
<keyword evidence="2" id="KW-0479">Metal-binding</keyword>
<evidence type="ECO:0000259" key="7">
    <source>
        <dbReference type="PROSITE" id="PS51746"/>
    </source>
</evidence>
<keyword evidence="3 5" id="KW-0378">Hydrolase</keyword>
<dbReference type="InterPro" id="IPR015655">
    <property type="entry name" value="PP2C"/>
</dbReference>
<evidence type="ECO:0000256" key="2">
    <source>
        <dbReference type="ARBA" id="ARBA00022723"/>
    </source>
</evidence>
<feature type="compositionally biased region" description="Low complexity" evidence="6">
    <location>
        <begin position="192"/>
        <end position="210"/>
    </location>
</feature>
<feature type="compositionally biased region" description="Basic and acidic residues" evidence="6">
    <location>
        <begin position="394"/>
        <end position="405"/>
    </location>
</feature>
<comment type="caution">
    <text evidence="8">The sequence shown here is derived from an EMBL/GenBank/DDBJ whole genome shotgun (WGS) entry which is preliminary data.</text>
</comment>
<feature type="compositionally biased region" description="Polar residues" evidence="6">
    <location>
        <begin position="277"/>
        <end position="296"/>
    </location>
</feature>
<evidence type="ECO:0000313" key="9">
    <source>
        <dbReference type="Proteomes" id="UP000708208"/>
    </source>
</evidence>
<dbReference type="AlphaFoldDB" id="A0A8J2PYR6"/>
<dbReference type="GO" id="GO:0004722">
    <property type="term" value="F:protein serine/threonine phosphatase activity"/>
    <property type="evidence" value="ECO:0007669"/>
    <property type="project" value="UniProtKB-EC"/>
</dbReference>
<dbReference type="PANTHER" id="PTHR13832:SF803">
    <property type="entry name" value="PROTEIN PHOSPHATASE 1G"/>
    <property type="match status" value="1"/>
</dbReference>
<dbReference type="EMBL" id="CAJVCH010569848">
    <property type="protein sequence ID" value="CAG7833352.1"/>
    <property type="molecule type" value="Genomic_DNA"/>
</dbReference>
<dbReference type="InterPro" id="IPR000222">
    <property type="entry name" value="PP2C_BS"/>
</dbReference>
<dbReference type="CDD" id="cd00143">
    <property type="entry name" value="PP2Cc"/>
    <property type="match status" value="1"/>
</dbReference>
<evidence type="ECO:0000256" key="1">
    <source>
        <dbReference type="ARBA" id="ARBA00013081"/>
    </source>
</evidence>
<evidence type="ECO:0000256" key="5">
    <source>
        <dbReference type="RuleBase" id="RU003465"/>
    </source>
</evidence>
<evidence type="ECO:0000313" key="8">
    <source>
        <dbReference type="EMBL" id="CAG7833352.1"/>
    </source>
</evidence>
<keyword evidence="4 5" id="KW-0904">Protein phosphatase</keyword>
<sequence length="705" mass="76127">MDSEGLLQMGAYLSKPITKKETEEGVGNRLEYGASSMQGWRVSQEDAHNCVTDLDKNSSLFAVYDGHGGAEVAIYLARHFPEFFKKTESYVRGDWKEALHEAYVKIDAQIKSPETISEIQKIAKKDAGEDDGNIADYEEENVGELYEEATMPIEALMAKYTGVVAAVAARAAGIAANIDGERPGSSKSLPQAAATSSSASSSSSSRIQSSEGGTSAEVDEPMSSTSTGLDFSDDKSSIEPECSSSSKVSSESSLPKLEDTAEAERADGADDSPTGAIYQNESSNSVDGEPTSSTNEADCDSRPSRAPLLVPVNGINESVEPDSTEGEASGVSELLSVNGNSEVKVNGEAEAVADSTQSENIVKISIESPKRKGKVHPPPTLSPVKPTRSSPRRKLNDAKVYKDFINEESASSDSDDDANVRPFVNDSDSEDEGENLADAGNSSSSDEDEDVEEEEEEEDDDEDEEEEVENRVINEMQEPGYDSGSTAVVAFLQWNDTMDKLNLWVANAGDSRCVVSRGGKALEMSHDHKPEDEIEARRIINAGGKVTQDGRVNGGLNLSRALGDHSYKQNCLIPPEEQMITPVPDIRHEVLDPSTDQFFVLACDGVWNSMSSQEVVDFITTLLNKNVKVPKICEELFDACLAQDTSGDGTGCDNMTAIIVKLPQSHLKEEHQVQPVAEPSDQTKRRLSTSEAEVEESKRLKTESD</sequence>
<reference evidence="8" key="1">
    <citation type="submission" date="2021-06" db="EMBL/GenBank/DDBJ databases">
        <authorList>
            <person name="Hodson N. C."/>
            <person name="Mongue J. A."/>
            <person name="Jaron S. K."/>
        </authorList>
    </citation>
    <scope>NUCLEOTIDE SEQUENCE</scope>
</reference>
<comment type="similarity">
    <text evidence="5">Belongs to the PP2C family.</text>
</comment>
<feature type="compositionally biased region" description="Acidic residues" evidence="6">
    <location>
        <begin position="445"/>
        <end position="468"/>
    </location>
</feature>
<keyword evidence="9" id="KW-1185">Reference proteome</keyword>
<evidence type="ECO:0000256" key="3">
    <source>
        <dbReference type="ARBA" id="ARBA00022801"/>
    </source>
</evidence>
<dbReference type="PROSITE" id="PS51746">
    <property type="entry name" value="PPM_2"/>
    <property type="match status" value="1"/>
</dbReference>
<dbReference type="PANTHER" id="PTHR13832">
    <property type="entry name" value="PROTEIN PHOSPHATASE 2C"/>
    <property type="match status" value="1"/>
</dbReference>
<dbReference type="GO" id="GO:0046872">
    <property type="term" value="F:metal ion binding"/>
    <property type="evidence" value="ECO:0007669"/>
    <property type="project" value="UniProtKB-KW"/>
</dbReference>
<name>A0A8J2PYR6_9HEXA</name>
<accession>A0A8J2PYR6</accession>
<dbReference type="Proteomes" id="UP000708208">
    <property type="component" value="Unassembled WGS sequence"/>
</dbReference>
<feature type="compositionally biased region" description="Low complexity" evidence="6">
    <location>
        <begin position="239"/>
        <end position="253"/>
    </location>
</feature>
<protein>
    <recommendedName>
        <fullName evidence="1">protein-serine/threonine phosphatase</fullName>
        <ecNumber evidence="1">3.1.3.16</ecNumber>
    </recommendedName>
</protein>
<dbReference type="OrthoDB" id="2333377at2759"/>
<feature type="domain" description="PPM-type phosphatase" evidence="7">
    <location>
        <begin position="31"/>
        <end position="662"/>
    </location>
</feature>
<feature type="compositionally biased region" description="Basic and acidic residues" evidence="6">
    <location>
        <begin position="256"/>
        <end position="268"/>
    </location>
</feature>
<organism evidence="8 9">
    <name type="scientific">Allacma fusca</name>
    <dbReference type="NCBI Taxonomy" id="39272"/>
    <lineage>
        <taxon>Eukaryota</taxon>
        <taxon>Metazoa</taxon>
        <taxon>Ecdysozoa</taxon>
        <taxon>Arthropoda</taxon>
        <taxon>Hexapoda</taxon>
        <taxon>Collembola</taxon>
        <taxon>Symphypleona</taxon>
        <taxon>Sminthuridae</taxon>
        <taxon>Allacma</taxon>
    </lineage>
</organism>